<evidence type="ECO:0000256" key="1">
    <source>
        <dbReference type="SAM" id="Phobius"/>
    </source>
</evidence>
<feature type="signal peptide" evidence="2">
    <location>
        <begin position="1"/>
        <end position="18"/>
    </location>
</feature>
<accession>A0A7W4IB28</accession>
<dbReference type="RefSeq" id="WP_182996475.1">
    <property type="nucleotide sequence ID" value="NZ_JABEQJ010000005.1"/>
</dbReference>
<name>A0A7W4IB28_9PROT</name>
<keyword evidence="1" id="KW-1133">Transmembrane helix</keyword>
<evidence type="ECO:0000313" key="3">
    <source>
        <dbReference type="EMBL" id="MBB2159606.1"/>
    </source>
</evidence>
<proteinExistence type="predicted"/>
<dbReference type="Proteomes" id="UP000589085">
    <property type="component" value="Unassembled WGS sequence"/>
</dbReference>
<feature type="transmembrane region" description="Helical" evidence="1">
    <location>
        <begin position="30"/>
        <end position="52"/>
    </location>
</feature>
<dbReference type="EMBL" id="JABEQJ010000005">
    <property type="protein sequence ID" value="MBB2159606.1"/>
    <property type="molecule type" value="Genomic_DNA"/>
</dbReference>
<organism evidence="3 4">
    <name type="scientific">Gluconacetobacter sacchari</name>
    <dbReference type="NCBI Taxonomy" id="92759"/>
    <lineage>
        <taxon>Bacteria</taxon>
        <taxon>Pseudomonadati</taxon>
        <taxon>Pseudomonadota</taxon>
        <taxon>Alphaproteobacteria</taxon>
        <taxon>Acetobacterales</taxon>
        <taxon>Acetobacteraceae</taxon>
        <taxon>Gluconacetobacter</taxon>
    </lineage>
</organism>
<dbReference type="AlphaFoldDB" id="A0A7W4IB28"/>
<reference evidence="3 4" key="1">
    <citation type="submission" date="2020-04" db="EMBL/GenBank/DDBJ databases">
        <title>Description of novel Gluconacetobacter.</title>
        <authorList>
            <person name="Sombolestani A."/>
        </authorList>
    </citation>
    <scope>NUCLEOTIDE SEQUENCE [LARGE SCALE GENOMIC DNA]</scope>
    <source>
        <strain evidence="3 4">LMG 19747</strain>
    </source>
</reference>
<keyword evidence="1" id="KW-0812">Transmembrane</keyword>
<gene>
    <name evidence="3" type="ORF">HLH48_05370</name>
</gene>
<keyword evidence="2" id="KW-0732">Signal</keyword>
<sequence length="54" mass="5711">MQASRTFFLCCLAACAAAAALMLLMPHYAGMAHTLIGFYTLAAMVTAARMALRA</sequence>
<keyword evidence="1" id="KW-0472">Membrane</keyword>
<evidence type="ECO:0000313" key="4">
    <source>
        <dbReference type="Proteomes" id="UP000589085"/>
    </source>
</evidence>
<feature type="chain" id="PRO_5031496333" evidence="2">
    <location>
        <begin position="19"/>
        <end position="54"/>
    </location>
</feature>
<comment type="caution">
    <text evidence="3">The sequence shown here is derived from an EMBL/GenBank/DDBJ whole genome shotgun (WGS) entry which is preliminary data.</text>
</comment>
<protein>
    <submittedName>
        <fullName evidence="3">Uncharacterized protein</fullName>
    </submittedName>
</protein>
<evidence type="ECO:0000256" key="2">
    <source>
        <dbReference type="SAM" id="SignalP"/>
    </source>
</evidence>